<organism evidence="3 4">
    <name type="scientific">Ajellomyces capsulatus (strain H143)</name>
    <name type="common">Darling's disease fungus</name>
    <name type="synonym">Histoplasma capsulatum</name>
    <dbReference type="NCBI Taxonomy" id="544712"/>
    <lineage>
        <taxon>Eukaryota</taxon>
        <taxon>Fungi</taxon>
        <taxon>Dikarya</taxon>
        <taxon>Ascomycota</taxon>
        <taxon>Pezizomycotina</taxon>
        <taxon>Eurotiomycetes</taxon>
        <taxon>Eurotiomycetidae</taxon>
        <taxon>Onygenales</taxon>
        <taxon>Ajellomycetaceae</taxon>
        <taxon>Histoplasma</taxon>
    </lineage>
</organism>
<feature type="signal peptide" evidence="1">
    <location>
        <begin position="1"/>
        <end position="20"/>
    </location>
</feature>
<feature type="domain" description="HNH nuclease" evidence="2">
    <location>
        <begin position="70"/>
        <end position="135"/>
    </location>
</feature>
<sequence length="284" mass="31802">MLWILENILLVAGTPWTVRCKHSNCSITATDIILAPGDYEVHSSGMFYAALTIHLMIIPQSDISHTAQYGIWAPFEAAHIFPLEYENIWIEHNYGRRITDTDDAVDISKINSVQNGLLMDGGLNILLNQYIFSVNPDDTGLNGRILDPVCHDQEDPHRVSAEVLRRHFRQTILANMRGVGEPIFEHDFPPGTAMIETGRGEPYGKERFEVALATRLQGYSRSNGNDHEGNFIGLLILSWLPWHLTDRWLVAFARSLIELKIALIQLFNSADSLSGGLSPGNAKK</sequence>
<evidence type="ECO:0000313" key="4">
    <source>
        <dbReference type="Proteomes" id="UP000002624"/>
    </source>
</evidence>
<protein>
    <recommendedName>
        <fullName evidence="2">HNH nuclease domain-containing protein</fullName>
    </recommendedName>
</protein>
<accession>C6HTE9</accession>
<dbReference type="STRING" id="544712.C6HTE9"/>
<dbReference type="VEuPathDB" id="FungiDB:HCDG_09480"/>
<gene>
    <name evidence="3" type="ORF">HCDG_09480</name>
</gene>
<dbReference type="OrthoDB" id="2142759at2759"/>
<dbReference type="InterPro" id="IPR003615">
    <property type="entry name" value="HNH_nuc"/>
</dbReference>
<dbReference type="HOGENOM" id="CLU_1030435_0_0_1"/>
<dbReference type="Proteomes" id="UP000002624">
    <property type="component" value="Unassembled WGS sequence"/>
</dbReference>
<reference evidence="4" key="1">
    <citation type="submission" date="2009-05" db="EMBL/GenBank/DDBJ databases">
        <title>The genome sequence of Ajellomyces capsulatus strain H143.</title>
        <authorList>
            <person name="Champion M."/>
            <person name="Cuomo C.A."/>
            <person name="Ma L.-J."/>
            <person name="Henn M.R."/>
            <person name="Sil A."/>
            <person name="Goldman B."/>
            <person name="Young S.K."/>
            <person name="Kodira C.D."/>
            <person name="Zeng Q."/>
            <person name="Koehrsen M."/>
            <person name="Alvarado L."/>
            <person name="Berlin A.M."/>
            <person name="Borenstein D."/>
            <person name="Chen Z."/>
            <person name="Engels R."/>
            <person name="Freedman E."/>
            <person name="Gellesch M."/>
            <person name="Goldberg J."/>
            <person name="Griggs A."/>
            <person name="Gujja S."/>
            <person name="Heiman D.I."/>
            <person name="Hepburn T.A."/>
            <person name="Howarth C."/>
            <person name="Jen D."/>
            <person name="Larson L."/>
            <person name="Lewis B."/>
            <person name="Mehta T."/>
            <person name="Park D."/>
            <person name="Pearson M."/>
            <person name="Roberts A."/>
            <person name="Saif S."/>
            <person name="Shea T.D."/>
            <person name="Shenoy N."/>
            <person name="Sisk P."/>
            <person name="Stolte C."/>
            <person name="Sykes S."/>
            <person name="Walk T."/>
            <person name="White J."/>
            <person name="Yandava C."/>
            <person name="Klein B."/>
            <person name="McEwen J.G."/>
            <person name="Puccia R."/>
            <person name="Goldman G.H."/>
            <person name="Felipe M.S."/>
            <person name="Nino-Vega G."/>
            <person name="San-Blas G."/>
            <person name="Taylor J.W."/>
            <person name="Mendoza L."/>
            <person name="Galagan J.E."/>
            <person name="Nusbaum C."/>
            <person name="Birren B.W."/>
        </authorList>
    </citation>
    <scope>NUCLEOTIDE SEQUENCE [LARGE SCALE GENOMIC DNA]</scope>
    <source>
        <strain evidence="4">H143</strain>
    </source>
</reference>
<evidence type="ECO:0000313" key="3">
    <source>
        <dbReference type="EMBL" id="EER36427.1"/>
    </source>
</evidence>
<evidence type="ECO:0000259" key="2">
    <source>
        <dbReference type="Pfam" id="PF13391"/>
    </source>
</evidence>
<dbReference type="EMBL" id="GG692441">
    <property type="protein sequence ID" value="EER36427.1"/>
    <property type="molecule type" value="Genomic_DNA"/>
</dbReference>
<proteinExistence type="predicted"/>
<feature type="chain" id="PRO_5002966179" description="HNH nuclease domain-containing protein" evidence="1">
    <location>
        <begin position="21"/>
        <end position="284"/>
    </location>
</feature>
<dbReference type="AlphaFoldDB" id="C6HTE9"/>
<dbReference type="Pfam" id="PF13391">
    <property type="entry name" value="HNH_2"/>
    <property type="match status" value="1"/>
</dbReference>
<dbReference type="OMA" id="HIFPLEY"/>
<evidence type="ECO:0000256" key="1">
    <source>
        <dbReference type="SAM" id="SignalP"/>
    </source>
</evidence>
<keyword evidence="1" id="KW-0732">Signal</keyword>
<name>C6HTE9_AJECH</name>